<accession>A0A426XXC8</accession>
<organism evidence="2 3">
    <name type="scientific">Ensete ventricosum</name>
    <name type="common">Abyssinian banana</name>
    <name type="synonym">Musa ensete</name>
    <dbReference type="NCBI Taxonomy" id="4639"/>
    <lineage>
        <taxon>Eukaryota</taxon>
        <taxon>Viridiplantae</taxon>
        <taxon>Streptophyta</taxon>
        <taxon>Embryophyta</taxon>
        <taxon>Tracheophyta</taxon>
        <taxon>Spermatophyta</taxon>
        <taxon>Magnoliopsida</taxon>
        <taxon>Liliopsida</taxon>
        <taxon>Zingiberales</taxon>
        <taxon>Musaceae</taxon>
        <taxon>Ensete</taxon>
    </lineage>
</organism>
<evidence type="ECO:0000256" key="1">
    <source>
        <dbReference type="SAM" id="MobiDB-lite"/>
    </source>
</evidence>
<dbReference type="Proteomes" id="UP000287651">
    <property type="component" value="Unassembled WGS sequence"/>
</dbReference>
<dbReference type="EMBL" id="AMZH03016641">
    <property type="protein sequence ID" value="RRT44173.1"/>
    <property type="molecule type" value="Genomic_DNA"/>
</dbReference>
<proteinExistence type="predicted"/>
<reference evidence="2 3" key="1">
    <citation type="journal article" date="2014" name="Agronomy (Basel)">
        <title>A Draft Genome Sequence for Ensete ventricosum, the Drought-Tolerant Tree Against Hunger.</title>
        <authorList>
            <person name="Harrison J."/>
            <person name="Moore K.A."/>
            <person name="Paszkiewicz K."/>
            <person name="Jones T."/>
            <person name="Grant M."/>
            <person name="Ambacheew D."/>
            <person name="Muzemil S."/>
            <person name="Studholme D.J."/>
        </authorList>
    </citation>
    <scope>NUCLEOTIDE SEQUENCE [LARGE SCALE GENOMIC DNA]</scope>
</reference>
<evidence type="ECO:0000313" key="3">
    <source>
        <dbReference type="Proteomes" id="UP000287651"/>
    </source>
</evidence>
<sequence length="92" mass="10298">MEHISRSFSTSTPEYSRSHEHQEQEEAAMIRTSKKPNSMLKDERYHAPVSAVISGTSSCAMAGLVPARCRYHPTLRIPHIYFPCASQASATF</sequence>
<evidence type="ECO:0000313" key="2">
    <source>
        <dbReference type="EMBL" id="RRT44173.1"/>
    </source>
</evidence>
<gene>
    <name evidence="2" type="ORF">B296_00048431</name>
</gene>
<comment type="caution">
    <text evidence="2">The sequence shown here is derived from an EMBL/GenBank/DDBJ whole genome shotgun (WGS) entry which is preliminary data.</text>
</comment>
<protein>
    <submittedName>
        <fullName evidence="2">Uncharacterized protein</fullName>
    </submittedName>
</protein>
<dbReference type="AlphaFoldDB" id="A0A426XXC8"/>
<feature type="compositionally biased region" description="Polar residues" evidence="1">
    <location>
        <begin position="1"/>
        <end position="15"/>
    </location>
</feature>
<name>A0A426XXC8_ENSVE</name>
<feature type="region of interest" description="Disordered" evidence="1">
    <location>
        <begin position="1"/>
        <end position="41"/>
    </location>
</feature>